<sequence>MTSVTLSASPSGDGFQATVSYSSGLSMASAETWPSEAEALAAAARKMLAMPERLQRLDATKPAA</sequence>
<dbReference type="AlphaFoldDB" id="A0A916ZBR9"/>
<protein>
    <submittedName>
        <fullName evidence="1">Uncharacterized protein</fullName>
    </submittedName>
</protein>
<proteinExistence type="predicted"/>
<name>A0A916ZBR9_9SPHN</name>
<comment type="caution">
    <text evidence="1">The sequence shown here is derived from an EMBL/GenBank/DDBJ whole genome shotgun (WGS) entry which is preliminary data.</text>
</comment>
<evidence type="ECO:0000313" key="2">
    <source>
        <dbReference type="Proteomes" id="UP000612349"/>
    </source>
</evidence>
<reference evidence="1" key="2">
    <citation type="submission" date="2020-09" db="EMBL/GenBank/DDBJ databases">
        <authorList>
            <person name="Sun Q."/>
            <person name="Zhou Y."/>
        </authorList>
    </citation>
    <scope>NUCLEOTIDE SEQUENCE</scope>
    <source>
        <strain evidence="1">CGMCC 1.15360</strain>
    </source>
</reference>
<organism evidence="1 2">
    <name type="scientific">Croceicoccus mobilis</name>
    <dbReference type="NCBI Taxonomy" id="1703339"/>
    <lineage>
        <taxon>Bacteria</taxon>
        <taxon>Pseudomonadati</taxon>
        <taxon>Pseudomonadota</taxon>
        <taxon>Alphaproteobacteria</taxon>
        <taxon>Sphingomonadales</taxon>
        <taxon>Erythrobacteraceae</taxon>
        <taxon>Croceicoccus</taxon>
    </lineage>
</organism>
<dbReference type="Proteomes" id="UP000612349">
    <property type="component" value="Unassembled WGS sequence"/>
</dbReference>
<accession>A0A916ZBR9</accession>
<keyword evidence="2" id="KW-1185">Reference proteome</keyword>
<gene>
    <name evidence="1" type="ORF">GCM10010990_38180</name>
</gene>
<dbReference type="RefSeq" id="WP_066768401.1">
    <property type="nucleotide sequence ID" value="NZ_BMIP01000016.1"/>
</dbReference>
<reference evidence="1" key="1">
    <citation type="journal article" date="2014" name="Int. J. Syst. Evol. Microbiol.">
        <title>Complete genome sequence of Corynebacterium casei LMG S-19264T (=DSM 44701T), isolated from a smear-ripened cheese.</title>
        <authorList>
            <consortium name="US DOE Joint Genome Institute (JGI-PGF)"/>
            <person name="Walter F."/>
            <person name="Albersmeier A."/>
            <person name="Kalinowski J."/>
            <person name="Ruckert C."/>
        </authorList>
    </citation>
    <scope>NUCLEOTIDE SEQUENCE</scope>
    <source>
        <strain evidence="1">CGMCC 1.15360</strain>
    </source>
</reference>
<evidence type="ECO:0000313" key="1">
    <source>
        <dbReference type="EMBL" id="GGD84431.1"/>
    </source>
</evidence>
<dbReference type="EMBL" id="BMIP01000016">
    <property type="protein sequence ID" value="GGD84431.1"/>
    <property type="molecule type" value="Genomic_DNA"/>
</dbReference>